<dbReference type="EMBL" id="JANQDX010000006">
    <property type="protein sequence ID" value="KAL0923034.1"/>
    <property type="molecule type" value="Genomic_DNA"/>
</dbReference>
<keyword evidence="2" id="KW-1185">Reference proteome</keyword>
<evidence type="ECO:0000313" key="2">
    <source>
        <dbReference type="Proteomes" id="UP001552299"/>
    </source>
</evidence>
<organism evidence="1 2">
    <name type="scientific">Dendrobium thyrsiflorum</name>
    <name type="common">Pinecone-like raceme dendrobium</name>
    <name type="synonym">Orchid</name>
    <dbReference type="NCBI Taxonomy" id="117978"/>
    <lineage>
        <taxon>Eukaryota</taxon>
        <taxon>Viridiplantae</taxon>
        <taxon>Streptophyta</taxon>
        <taxon>Embryophyta</taxon>
        <taxon>Tracheophyta</taxon>
        <taxon>Spermatophyta</taxon>
        <taxon>Magnoliopsida</taxon>
        <taxon>Liliopsida</taxon>
        <taxon>Asparagales</taxon>
        <taxon>Orchidaceae</taxon>
        <taxon>Epidendroideae</taxon>
        <taxon>Malaxideae</taxon>
        <taxon>Dendrobiinae</taxon>
        <taxon>Dendrobium</taxon>
    </lineage>
</organism>
<dbReference type="AlphaFoldDB" id="A0ABD0VD71"/>
<name>A0ABD0VD71_DENTH</name>
<proteinExistence type="predicted"/>
<dbReference type="Proteomes" id="UP001552299">
    <property type="component" value="Unassembled WGS sequence"/>
</dbReference>
<accession>A0ABD0VD71</accession>
<comment type="caution">
    <text evidence="1">The sequence shown here is derived from an EMBL/GenBank/DDBJ whole genome shotgun (WGS) entry which is preliminary data.</text>
</comment>
<gene>
    <name evidence="1" type="ORF">M5K25_007076</name>
</gene>
<reference evidence="1 2" key="1">
    <citation type="journal article" date="2024" name="Plant Biotechnol. J.">
        <title>Dendrobium thyrsiflorum genome and its molecular insights into genes involved in important horticultural traits.</title>
        <authorList>
            <person name="Chen B."/>
            <person name="Wang J.Y."/>
            <person name="Zheng P.J."/>
            <person name="Li K.L."/>
            <person name="Liang Y.M."/>
            <person name="Chen X.F."/>
            <person name="Zhang C."/>
            <person name="Zhao X."/>
            <person name="He X."/>
            <person name="Zhang G.Q."/>
            <person name="Liu Z.J."/>
            <person name="Xu Q."/>
        </authorList>
    </citation>
    <scope>NUCLEOTIDE SEQUENCE [LARGE SCALE GENOMIC DNA]</scope>
    <source>
        <strain evidence="1">GZMU011</strain>
    </source>
</reference>
<protein>
    <submittedName>
        <fullName evidence="1">Uncharacterized protein</fullName>
    </submittedName>
</protein>
<sequence length="464" mass="53673">MGGFLSCSRTGNCNRVDMVALLKLWFWNFLLFQIRHRKSGRRRRESCIRRTSWQYLRRKISEYKRVKKLKLRSKRIDSDRSERDKRERLSIPLLRMNTDKRTDLEERKSWFFLVRCQKSRGREPFFLSPAENRNSSLFHHFTVKAENPSSFPRQRTATLPFSPLHDEGRGPFFLSHHSTGDGLKGFKSLHMASSSKRPRKNKDVEFLSKENERAYDRYDEAKNTSSRILVQRNINFSIVHLFDSTKVKITKKDIGNYLHLRTEGVRAHSLASRSNYDWTAREIHCIPFTRVQTLNQNARIIQHILRSSIIPKDGDRMNITPFLSLVAYFIINYVKDNLDIGKTRNEKKGGKMHKNSLVLNWSLIKGEWFSAITERVKKDVAVVLCHHWYGEKGRDRDSLPLPGGHLPVCRLITIHACPAAVLVSVVYPAVVLISCLTSHPDSPAKETPAACVSSPLAISLMFNA</sequence>
<evidence type="ECO:0000313" key="1">
    <source>
        <dbReference type="EMBL" id="KAL0923034.1"/>
    </source>
</evidence>